<accession>A0ABW4X0R2</accession>
<evidence type="ECO:0000256" key="4">
    <source>
        <dbReference type="ARBA" id="ARBA00023136"/>
    </source>
</evidence>
<feature type="domain" description="RagB/SusD" evidence="6">
    <location>
        <begin position="258"/>
        <end position="553"/>
    </location>
</feature>
<dbReference type="PROSITE" id="PS51257">
    <property type="entry name" value="PROKAR_LIPOPROTEIN"/>
    <property type="match status" value="1"/>
</dbReference>
<keyword evidence="3" id="KW-0732">Signal</keyword>
<protein>
    <submittedName>
        <fullName evidence="8">RagB/SusD family nutrient uptake outer membrane protein</fullName>
    </submittedName>
</protein>
<gene>
    <name evidence="8" type="ORF">ACFSKU_13225</name>
</gene>
<dbReference type="CDD" id="cd08977">
    <property type="entry name" value="SusD"/>
    <property type="match status" value="1"/>
</dbReference>
<sequence>MKKYNSLLGFLMVLLVATGCSDFLEEENLSNANSEEYFTTESGYESLVNACYSRLRPIYKEPWLFTAGTDMYVEGRNTQPVGISEYRDLAPTTSEVESFYRNVYAAIQTCNEALYFNDKTEATANLNVLKGEVQFLRGYYYFLLVQQFGGVSIVTDRINAPVSQFERNSAEEVYDFIIAEMNEALDLVPENSSEFGRVNKRVVRHYLAKVYLTRGYEEFGTAADFEQAAALADEAIAGQSLTTSFEEVFTPGSEKNSEVLFSIQYDAVSMPNLSNSGSNQNYFFGPYMGGQGAAEGYPYRSYSLVPTMYVFDLFTENDTRFEGTFMINYYDRYYDYYDRADEREDLNIQYYYAPKWSLADTTAWRAADPAHRAETTIVPYSPEWEASTSTVLDNATPAVKKFDDPTAVFSNGGSSTRDVFLARLAETYLIAAEAYYQMGDAGTAAERINEVRRRAAKPGTESEMMITAADVTIDFILDERARELVGEYHRWFDLKRTGTLMERTREYNRDIKEWYSLGVDPFLGVDGNYKILRPIPQDALDLNDADIAQNPGY</sequence>
<comment type="caution">
    <text evidence="8">The sequence shown here is derived from an EMBL/GenBank/DDBJ whole genome shotgun (WGS) entry which is preliminary data.</text>
</comment>
<evidence type="ECO:0000256" key="3">
    <source>
        <dbReference type="ARBA" id="ARBA00022729"/>
    </source>
</evidence>
<evidence type="ECO:0000259" key="7">
    <source>
        <dbReference type="Pfam" id="PF14322"/>
    </source>
</evidence>
<feature type="domain" description="SusD-like N-terminal" evidence="7">
    <location>
        <begin position="22"/>
        <end position="212"/>
    </location>
</feature>
<dbReference type="Proteomes" id="UP001597369">
    <property type="component" value="Unassembled WGS sequence"/>
</dbReference>
<reference evidence="9" key="1">
    <citation type="journal article" date="2019" name="Int. J. Syst. Evol. Microbiol.">
        <title>The Global Catalogue of Microorganisms (GCM) 10K type strain sequencing project: providing services to taxonomists for standard genome sequencing and annotation.</title>
        <authorList>
            <consortium name="The Broad Institute Genomics Platform"/>
            <consortium name="The Broad Institute Genome Sequencing Center for Infectious Disease"/>
            <person name="Wu L."/>
            <person name="Ma J."/>
        </authorList>
    </citation>
    <scope>NUCLEOTIDE SEQUENCE [LARGE SCALE GENOMIC DNA]</scope>
    <source>
        <strain evidence="9">JCM 16545</strain>
    </source>
</reference>
<evidence type="ECO:0000259" key="6">
    <source>
        <dbReference type="Pfam" id="PF07980"/>
    </source>
</evidence>
<evidence type="ECO:0000256" key="5">
    <source>
        <dbReference type="ARBA" id="ARBA00023237"/>
    </source>
</evidence>
<organism evidence="8 9">
    <name type="scientific">Pontibacter silvestris</name>
    <dbReference type="NCBI Taxonomy" id="2305183"/>
    <lineage>
        <taxon>Bacteria</taxon>
        <taxon>Pseudomonadati</taxon>
        <taxon>Bacteroidota</taxon>
        <taxon>Cytophagia</taxon>
        <taxon>Cytophagales</taxon>
        <taxon>Hymenobacteraceae</taxon>
        <taxon>Pontibacter</taxon>
    </lineage>
</organism>
<dbReference type="EMBL" id="JBHUHV010000039">
    <property type="protein sequence ID" value="MFD2067850.1"/>
    <property type="molecule type" value="Genomic_DNA"/>
</dbReference>
<comment type="subcellular location">
    <subcellularLocation>
        <location evidence="1">Cell outer membrane</location>
    </subcellularLocation>
</comment>
<proteinExistence type="inferred from homology"/>
<dbReference type="InterPro" id="IPR011990">
    <property type="entry name" value="TPR-like_helical_dom_sf"/>
</dbReference>
<dbReference type="Pfam" id="PF14322">
    <property type="entry name" value="SusD-like_3"/>
    <property type="match status" value="1"/>
</dbReference>
<dbReference type="RefSeq" id="WP_229958623.1">
    <property type="nucleotide sequence ID" value="NZ_JAJJWI010000003.1"/>
</dbReference>
<evidence type="ECO:0000256" key="2">
    <source>
        <dbReference type="ARBA" id="ARBA00006275"/>
    </source>
</evidence>
<evidence type="ECO:0000313" key="8">
    <source>
        <dbReference type="EMBL" id="MFD2067850.1"/>
    </source>
</evidence>
<dbReference type="InterPro" id="IPR033985">
    <property type="entry name" value="SusD-like_N"/>
</dbReference>
<evidence type="ECO:0000256" key="1">
    <source>
        <dbReference type="ARBA" id="ARBA00004442"/>
    </source>
</evidence>
<name>A0ABW4X0R2_9BACT</name>
<dbReference type="Gene3D" id="1.25.40.390">
    <property type="match status" value="1"/>
</dbReference>
<keyword evidence="9" id="KW-1185">Reference proteome</keyword>
<dbReference type="Pfam" id="PF07980">
    <property type="entry name" value="SusD_RagB"/>
    <property type="match status" value="1"/>
</dbReference>
<evidence type="ECO:0000313" key="9">
    <source>
        <dbReference type="Proteomes" id="UP001597369"/>
    </source>
</evidence>
<dbReference type="SUPFAM" id="SSF48452">
    <property type="entry name" value="TPR-like"/>
    <property type="match status" value="1"/>
</dbReference>
<keyword evidence="5" id="KW-0998">Cell outer membrane</keyword>
<keyword evidence="4" id="KW-0472">Membrane</keyword>
<comment type="similarity">
    <text evidence="2">Belongs to the SusD family.</text>
</comment>
<dbReference type="InterPro" id="IPR012944">
    <property type="entry name" value="SusD_RagB_dom"/>
</dbReference>